<dbReference type="GO" id="GO:0006631">
    <property type="term" value="P:fatty acid metabolic process"/>
    <property type="evidence" value="ECO:0007669"/>
    <property type="project" value="TreeGrafter"/>
</dbReference>
<dbReference type="Proteomes" id="UP000612349">
    <property type="component" value="Unassembled WGS sequence"/>
</dbReference>
<reference evidence="8" key="1">
    <citation type="journal article" date="2014" name="Int. J. Syst. Evol. Microbiol.">
        <title>Complete genome sequence of Corynebacterium casei LMG S-19264T (=DSM 44701T), isolated from a smear-ripened cheese.</title>
        <authorList>
            <consortium name="US DOE Joint Genome Institute (JGI-PGF)"/>
            <person name="Walter F."/>
            <person name="Albersmeier A."/>
            <person name="Kalinowski J."/>
            <person name="Ruckert C."/>
        </authorList>
    </citation>
    <scope>NUCLEOTIDE SEQUENCE</scope>
    <source>
        <strain evidence="8">CGMCC 1.15360</strain>
    </source>
</reference>
<evidence type="ECO:0000256" key="5">
    <source>
        <dbReference type="ARBA" id="ARBA00067668"/>
    </source>
</evidence>
<feature type="domain" description="AMP-dependent synthetase/ligase" evidence="6">
    <location>
        <begin position="36"/>
        <end position="396"/>
    </location>
</feature>
<dbReference type="Gene3D" id="3.40.50.12780">
    <property type="entry name" value="N-terminal domain of ligase-like"/>
    <property type="match status" value="1"/>
</dbReference>
<comment type="caution">
    <text evidence="8">The sequence shown here is derived from an EMBL/GenBank/DDBJ whole genome shotgun (WGS) entry which is preliminary data.</text>
</comment>
<dbReference type="PANTHER" id="PTHR43201">
    <property type="entry name" value="ACYL-COA SYNTHETASE"/>
    <property type="match status" value="1"/>
</dbReference>
<protein>
    <recommendedName>
        <fullName evidence="5">3-methylmercaptopropionyl-CoA ligase</fullName>
        <ecNumber evidence="4">6.2.1.44</ecNumber>
    </recommendedName>
</protein>
<reference evidence="8" key="2">
    <citation type="submission" date="2020-09" db="EMBL/GenBank/DDBJ databases">
        <authorList>
            <person name="Sun Q."/>
            <person name="Zhou Y."/>
        </authorList>
    </citation>
    <scope>NUCLEOTIDE SEQUENCE</scope>
    <source>
        <strain evidence="8">CGMCC 1.15360</strain>
    </source>
</reference>
<dbReference type="EC" id="6.2.1.44" evidence="4"/>
<gene>
    <name evidence="8" type="ORF">GCM10010990_31070</name>
</gene>
<evidence type="ECO:0000256" key="2">
    <source>
        <dbReference type="ARBA" id="ARBA00022598"/>
    </source>
</evidence>
<evidence type="ECO:0000256" key="1">
    <source>
        <dbReference type="ARBA" id="ARBA00006432"/>
    </source>
</evidence>
<dbReference type="InterPro" id="IPR000873">
    <property type="entry name" value="AMP-dep_synth/lig_dom"/>
</dbReference>
<dbReference type="EMBL" id="BMIP01000008">
    <property type="protein sequence ID" value="GGD78969.1"/>
    <property type="molecule type" value="Genomic_DNA"/>
</dbReference>
<evidence type="ECO:0000259" key="7">
    <source>
        <dbReference type="Pfam" id="PF13193"/>
    </source>
</evidence>
<dbReference type="AlphaFoldDB" id="A0A916Z6I9"/>
<feature type="domain" description="AMP-binding enzyme C-terminal" evidence="7">
    <location>
        <begin position="447"/>
        <end position="522"/>
    </location>
</feature>
<dbReference type="InterPro" id="IPR025110">
    <property type="entry name" value="AMP-bd_C"/>
</dbReference>
<proteinExistence type="inferred from homology"/>
<dbReference type="Pfam" id="PF13193">
    <property type="entry name" value="AMP-binding_C"/>
    <property type="match status" value="1"/>
</dbReference>
<accession>A0A916Z6I9</accession>
<evidence type="ECO:0000313" key="8">
    <source>
        <dbReference type="EMBL" id="GGD78969.1"/>
    </source>
</evidence>
<dbReference type="InterPro" id="IPR042099">
    <property type="entry name" value="ANL_N_sf"/>
</dbReference>
<organism evidence="8 9">
    <name type="scientific">Croceicoccus mobilis</name>
    <dbReference type="NCBI Taxonomy" id="1703339"/>
    <lineage>
        <taxon>Bacteria</taxon>
        <taxon>Pseudomonadati</taxon>
        <taxon>Pseudomonadota</taxon>
        <taxon>Alphaproteobacteria</taxon>
        <taxon>Sphingomonadales</taxon>
        <taxon>Erythrobacteraceae</taxon>
        <taxon>Croceicoccus</taxon>
    </lineage>
</organism>
<comment type="similarity">
    <text evidence="1">Belongs to the ATP-dependent AMP-binding enzyme family.</text>
</comment>
<dbReference type="Pfam" id="PF00501">
    <property type="entry name" value="AMP-binding"/>
    <property type="match status" value="1"/>
</dbReference>
<dbReference type="RefSeq" id="WP_066771947.1">
    <property type="nucleotide sequence ID" value="NZ_BMIP01000008.1"/>
</dbReference>
<dbReference type="OrthoDB" id="9803968at2"/>
<name>A0A916Z6I9_9SPHN</name>
<evidence type="ECO:0000259" key="6">
    <source>
        <dbReference type="Pfam" id="PF00501"/>
    </source>
</evidence>
<dbReference type="InterPro" id="IPR045851">
    <property type="entry name" value="AMP-bd_C_sf"/>
</dbReference>
<keyword evidence="9" id="KW-1185">Reference proteome</keyword>
<evidence type="ECO:0000313" key="9">
    <source>
        <dbReference type="Proteomes" id="UP000612349"/>
    </source>
</evidence>
<sequence length="545" mass="59161">MNRVDPPWAWMTLPPAHLAPFAGEWRGKTLADLAHEKADADPGFIALIDEKRSLTRREWLNDAQALANALYARGLRQGDTIAFQTPNWHEAGILNLACAILGLVVNPIVPIYRDAEVEMMLRDCRARAIFTCTEFRRFDFAAMAERLAPGLEHLDHVFTVRGTGRDDLAAMVAEGRDLPSPDVPVDAGSVKMVLFTSGTTGRPKGVLHSHDTLENIVRKSYAHWRIGDGETLLMPSPVTHVSGYANGLETPFIVGTRVVLMESWNAAEAVRLIEEHDVVGTVAATPFLVELADTAREAGTRLPTMRMFACGGAAVPPELIPAANAAFENMRAFRVFGASEVPLVSFGWPDNEHLAATTDGEVVDYEVKLVDDEGLPVAAGQEGEILARGPSMMLGYADEAQSAAAFDDEGYFKTGDLGVLSPEGAITITGRKKDLIIRGGENISAVEIEDVLRTHPLVKDASVVAMPHERLGEGVCAYVIAAGETPEIEVLCAHVAASGLAKQKTPERFIFVDDYPRTASGKIRKDQLRADVKARIEEERAEARA</sequence>
<dbReference type="InterPro" id="IPR020845">
    <property type="entry name" value="AMP-binding_CS"/>
</dbReference>
<dbReference type="GO" id="GO:0031956">
    <property type="term" value="F:medium-chain fatty acid-CoA ligase activity"/>
    <property type="evidence" value="ECO:0007669"/>
    <property type="project" value="TreeGrafter"/>
</dbReference>
<comment type="catalytic activity">
    <reaction evidence="3">
        <text>3-(methylsulfanyl)propanoate + ATP + CoA = 3-(methylsulfanyl)propanoyl-CoA + AMP + diphosphate</text>
        <dbReference type="Rhea" id="RHEA:43052"/>
        <dbReference type="ChEBI" id="CHEBI:30616"/>
        <dbReference type="ChEBI" id="CHEBI:33019"/>
        <dbReference type="ChEBI" id="CHEBI:49016"/>
        <dbReference type="ChEBI" id="CHEBI:57287"/>
        <dbReference type="ChEBI" id="CHEBI:82815"/>
        <dbReference type="ChEBI" id="CHEBI:456215"/>
        <dbReference type="EC" id="6.2.1.44"/>
    </reaction>
    <physiologicalReaction direction="left-to-right" evidence="3">
        <dbReference type="Rhea" id="RHEA:43053"/>
    </physiologicalReaction>
</comment>
<evidence type="ECO:0000256" key="4">
    <source>
        <dbReference type="ARBA" id="ARBA00066616"/>
    </source>
</evidence>
<dbReference type="Gene3D" id="3.30.300.30">
    <property type="match status" value="1"/>
</dbReference>
<dbReference type="PROSITE" id="PS00455">
    <property type="entry name" value="AMP_BINDING"/>
    <property type="match status" value="1"/>
</dbReference>
<dbReference type="SUPFAM" id="SSF56801">
    <property type="entry name" value="Acetyl-CoA synthetase-like"/>
    <property type="match status" value="1"/>
</dbReference>
<evidence type="ECO:0000256" key="3">
    <source>
        <dbReference type="ARBA" id="ARBA00051915"/>
    </source>
</evidence>
<keyword evidence="2 8" id="KW-0436">Ligase</keyword>
<dbReference type="FunFam" id="3.30.300.30:FF:000008">
    <property type="entry name" value="2,3-dihydroxybenzoate-AMP ligase"/>
    <property type="match status" value="1"/>
</dbReference>
<dbReference type="PANTHER" id="PTHR43201:SF5">
    <property type="entry name" value="MEDIUM-CHAIN ACYL-COA LIGASE ACSF2, MITOCHONDRIAL"/>
    <property type="match status" value="1"/>
</dbReference>